<proteinExistence type="predicted"/>
<dbReference type="AlphaFoldDB" id="A0A811TCZ3"/>
<sequence>MVEELAEQLDDINLSVWIDKWNCVPGEKWQQAITKGLEHAMSCAVCISKQTPQGWFREEIEHAINRQTKDDSFHVIPVLLPDADASNVDKFLELRTWVDFAGGIEDERAFYELVCGIKGKPPGRWNRKDPKCDNVQILIDTKIKLEYIKECHDTGIIFKEVAIEYQRKVLDKLI</sequence>
<evidence type="ECO:0000313" key="3">
    <source>
        <dbReference type="Proteomes" id="UP000639006"/>
    </source>
</evidence>
<gene>
    <name evidence="2" type="ORF">DIAAKJNI_00296</name>
</gene>
<reference evidence="2" key="1">
    <citation type="submission" date="2020-10" db="EMBL/GenBank/DDBJ databases">
        <authorList>
            <person name="Hahn C.J."/>
            <person name="Laso-Perez R."/>
            <person name="Vulcano F."/>
            <person name="Vaziourakis K.-M."/>
            <person name="Stokke R."/>
            <person name="Steen I.H."/>
            <person name="Teske A."/>
            <person name="Boetius A."/>
            <person name="Liebeke M."/>
            <person name="Amann R."/>
            <person name="Knittel K."/>
        </authorList>
    </citation>
    <scope>NUCLEOTIDE SEQUENCE</scope>
    <source>
        <strain evidence="2">Gfbio:e3339647-f889-4370-9287-4fb5cb688e4c:AG392M11_GoMArc1</strain>
    </source>
</reference>
<dbReference type="Gene3D" id="3.40.50.10140">
    <property type="entry name" value="Toll/interleukin-1 receptor homology (TIR) domain"/>
    <property type="match status" value="1"/>
</dbReference>
<dbReference type="GO" id="GO:0007165">
    <property type="term" value="P:signal transduction"/>
    <property type="evidence" value="ECO:0007669"/>
    <property type="project" value="InterPro"/>
</dbReference>
<dbReference type="Proteomes" id="UP000639006">
    <property type="component" value="Unassembled WGS sequence"/>
</dbReference>
<dbReference type="Pfam" id="PF13676">
    <property type="entry name" value="TIR_2"/>
    <property type="match status" value="1"/>
</dbReference>
<dbReference type="SUPFAM" id="SSF52200">
    <property type="entry name" value="Toll/Interleukin receptor TIR domain"/>
    <property type="match status" value="1"/>
</dbReference>
<comment type="caution">
    <text evidence="2">The sequence shown here is derived from an EMBL/GenBank/DDBJ whole genome shotgun (WGS) entry which is preliminary data.</text>
</comment>
<name>A0A811TCZ3_9EURY</name>
<organism evidence="2 3">
    <name type="scientific">Candidatus Argoarchaeum ethanivorans</name>
    <dbReference type="NCBI Taxonomy" id="2608793"/>
    <lineage>
        <taxon>Archaea</taxon>
        <taxon>Methanobacteriati</taxon>
        <taxon>Methanobacteriota</taxon>
        <taxon>Stenosarchaea group</taxon>
        <taxon>Methanomicrobia</taxon>
        <taxon>Methanosarcinales</taxon>
        <taxon>Methanosarcinales incertae sedis</taxon>
        <taxon>GOM Arc I cluster</taxon>
        <taxon>Candidatus Argoarchaeum</taxon>
    </lineage>
</organism>
<accession>A0A811TCZ3</accession>
<evidence type="ECO:0000259" key="1">
    <source>
        <dbReference type="Pfam" id="PF13676"/>
    </source>
</evidence>
<dbReference type="InterPro" id="IPR000157">
    <property type="entry name" value="TIR_dom"/>
</dbReference>
<protein>
    <submittedName>
        <fullName evidence="2">TIR domain protein</fullName>
    </submittedName>
</protein>
<evidence type="ECO:0000313" key="2">
    <source>
        <dbReference type="EMBL" id="CAD6492397.1"/>
    </source>
</evidence>
<dbReference type="InterPro" id="IPR035897">
    <property type="entry name" value="Toll_tir_struct_dom_sf"/>
</dbReference>
<feature type="domain" description="TIR" evidence="1">
    <location>
        <begin position="2"/>
        <end position="113"/>
    </location>
</feature>
<dbReference type="EMBL" id="CAJHIQ010000012">
    <property type="protein sequence ID" value="CAD6492397.1"/>
    <property type="molecule type" value="Genomic_DNA"/>
</dbReference>